<sequence length="139" mass="16143">MLCYIDVMDNKKINNDIKFKNLTELGLYIGISRQTASNRLKIRGWKGRLSFTSDELELLKGNTKQNVNVNDRQLLIALNKQIEAQNETIKSLNEQLINSQKLQLMSQQHAEQLTNELHDLKKIEAPKQGFWARMFGKQK</sequence>
<dbReference type="AlphaFoldDB" id="A0A3F3HIP0"/>
<reference evidence="2" key="1">
    <citation type="journal article" date="2015" name="BMC Genomics">
        <title>Comparative genomics of Fructobacillus spp. and Leuconostoc spp. reveals niche-specific evolution of Fructobacillus spp.</title>
        <authorList>
            <person name="Endo A."/>
            <person name="Tanizawa Y."/>
            <person name="Tanaka N."/>
            <person name="Maeno S."/>
            <person name="Kumar H."/>
            <person name="Shiwa Y."/>
            <person name="Okada S."/>
            <person name="Yoshikawa H."/>
            <person name="Dicks L."/>
            <person name="Nakagawa J."/>
            <person name="Arita M."/>
        </authorList>
    </citation>
    <scope>NUCLEOTIDE SEQUENCE [LARGE SCALE GENOMIC DNA]</scope>
    <source>
        <strain evidence="2">F214-1</strain>
    </source>
</reference>
<dbReference type="EMBL" id="DF968100">
    <property type="protein sequence ID" value="GAP05023.1"/>
    <property type="molecule type" value="Genomic_DNA"/>
</dbReference>
<evidence type="ECO:0008006" key="3">
    <source>
        <dbReference type="Google" id="ProtNLM"/>
    </source>
</evidence>
<keyword evidence="1" id="KW-0175">Coiled coil</keyword>
<gene>
    <name evidence="2" type="ORF">FTRO_0230010</name>
</gene>
<proteinExistence type="predicted"/>
<organism evidence="2">
    <name type="scientific">Fructobacillus tropaeoli</name>
    <dbReference type="NCBI Taxonomy" id="709323"/>
    <lineage>
        <taxon>Bacteria</taxon>
        <taxon>Bacillati</taxon>
        <taxon>Bacillota</taxon>
        <taxon>Bacilli</taxon>
        <taxon>Lactobacillales</taxon>
        <taxon>Lactobacillaceae</taxon>
        <taxon>Fructobacillus</taxon>
    </lineage>
</organism>
<evidence type="ECO:0000256" key="1">
    <source>
        <dbReference type="SAM" id="Coils"/>
    </source>
</evidence>
<evidence type="ECO:0000313" key="2">
    <source>
        <dbReference type="EMBL" id="GAP05023.1"/>
    </source>
</evidence>
<protein>
    <recommendedName>
        <fullName evidence="3">DUF536 domain-containing protein</fullName>
    </recommendedName>
</protein>
<accession>A0A3F3HIP0</accession>
<dbReference type="Proteomes" id="UP000064514">
    <property type="component" value="Unassembled WGS sequence"/>
</dbReference>
<feature type="coiled-coil region" evidence="1">
    <location>
        <begin position="75"/>
        <end position="102"/>
    </location>
</feature>
<name>A0A3F3HIP0_9LACO</name>